<evidence type="ECO:0000313" key="2">
    <source>
        <dbReference type="Proteomes" id="UP000807469"/>
    </source>
</evidence>
<protein>
    <submittedName>
        <fullName evidence="1">Uncharacterized protein</fullName>
    </submittedName>
</protein>
<proteinExistence type="predicted"/>
<gene>
    <name evidence="1" type="ORF">BDN70DRAFT_875257</name>
</gene>
<dbReference type="Proteomes" id="UP000807469">
    <property type="component" value="Unassembled WGS sequence"/>
</dbReference>
<name>A0A9P5Z9A4_9AGAR</name>
<accession>A0A9P5Z9A4</accession>
<comment type="caution">
    <text evidence="1">The sequence shown here is derived from an EMBL/GenBank/DDBJ whole genome shotgun (WGS) entry which is preliminary data.</text>
</comment>
<dbReference type="AlphaFoldDB" id="A0A9P5Z9A4"/>
<reference evidence="1" key="1">
    <citation type="submission" date="2020-11" db="EMBL/GenBank/DDBJ databases">
        <authorList>
            <consortium name="DOE Joint Genome Institute"/>
            <person name="Ahrendt S."/>
            <person name="Riley R."/>
            <person name="Andreopoulos W."/>
            <person name="Labutti K."/>
            <person name="Pangilinan J."/>
            <person name="Ruiz-Duenas F.J."/>
            <person name="Barrasa J.M."/>
            <person name="Sanchez-Garcia M."/>
            <person name="Camarero S."/>
            <person name="Miyauchi S."/>
            <person name="Serrano A."/>
            <person name="Linde D."/>
            <person name="Babiker R."/>
            <person name="Drula E."/>
            <person name="Ayuso-Fernandez I."/>
            <person name="Pacheco R."/>
            <person name="Padilla G."/>
            <person name="Ferreira P."/>
            <person name="Barriuso J."/>
            <person name="Kellner H."/>
            <person name="Castanera R."/>
            <person name="Alfaro M."/>
            <person name="Ramirez L."/>
            <person name="Pisabarro A.G."/>
            <person name="Kuo A."/>
            <person name="Tritt A."/>
            <person name="Lipzen A."/>
            <person name="He G."/>
            <person name="Yan M."/>
            <person name="Ng V."/>
            <person name="Cullen D."/>
            <person name="Martin F."/>
            <person name="Rosso M.-N."/>
            <person name="Henrissat B."/>
            <person name="Hibbett D."/>
            <person name="Martinez A.T."/>
            <person name="Grigoriev I.V."/>
        </authorList>
    </citation>
    <scope>NUCLEOTIDE SEQUENCE</scope>
    <source>
        <strain evidence="1">CIRM-BRFM 674</strain>
    </source>
</reference>
<organism evidence="1 2">
    <name type="scientific">Pholiota conissans</name>
    <dbReference type="NCBI Taxonomy" id="109636"/>
    <lineage>
        <taxon>Eukaryota</taxon>
        <taxon>Fungi</taxon>
        <taxon>Dikarya</taxon>
        <taxon>Basidiomycota</taxon>
        <taxon>Agaricomycotina</taxon>
        <taxon>Agaricomycetes</taxon>
        <taxon>Agaricomycetidae</taxon>
        <taxon>Agaricales</taxon>
        <taxon>Agaricineae</taxon>
        <taxon>Strophariaceae</taxon>
        <taxon>Pholiota</taxon>
    </lineage>
</organism>
<dbReference type="EMBL" id="MU155167">
    <property type="protein sequence ID" value="KAF9482339.1"/>
    <property type="molecule type" value="Genomic_DNA"/>
</dbReference>
<sequence length="160" mass="18056">MDNEEYILAALFAVAKDFDSLRRQDLKNHPKSDAATKWRSMQGRSRALVFRLATTALTEVYPDELSIESTSYDSELMNSARNTFCEVVTNISNAVGSGYSEKNIENDALRDILNESESSGGVSEQTRRNFIENLVIMAAFLDCASDREPHFFFLNLQARL</sequence>
<keyword evidence="2" id="KW-1185">Reference proteome</keyword>
<evidence type="ECO:0000313" key="1">
    <source>
        <dbReference type="EMBL" id="KAF9482339.1"/>
    </source>
</evidence>